<evidence type="ECO:0000256" key="1">
    <source>
        <dbReference type="SAM" id="MobiDB-lite"/>
    </source>
</evidence>
<feature type="compositionally biased region" description="Polar residues" evidence="1">
    <location>
        <begin position="151"/>
        <end position="160"/>
    </location>
</feature>
<protein>
    <submittedName>
        <fullName evidence="2">Uncharacterized protein</fullName>
    </submittedName>
</protein>
<sequence>MNSNSDTRSEKTVIHTESHLLSIKVSSSMTSVELSPPKVRTLKNVPSPKTRAARQAAIRYNTRQTDMDKIQRTVQDIAFQASLEVQAAVKHPSHATKRLNDAITSTVAKSTDISGSLAMAGEGGRKGLEHLVRGCGHLAKKAKRAARRASITLSGAQQQNGGLGLHMSEERPQEILEGKDEDGEEGYDTINWSSEVIEVDLYITEGKGPS</sequence>
<evidence type="ECO:0000313" key="2">
    <source>
        <dbReference type="EMBL" id="KAJ6263839.1"/>
    </source>
</evidence>
<gene>
    <name evidence="2" type="ORF">Dda_2411</name>
</gene>
<dbReference type="AlphaFoldDB" id="A0AAD6J5D4"/>
<name>A0AAD6J5D4_DREDA</name>
<reference evidence="2" key="1">
    <citation type="submission" date="2023-01" db="EMBL/GenBank/DDBJ databases">
        <title>The chitinases involved in constricting ring structure development in the nematode-trapping fungus Drechslerella dactyloides.</title>
        <authorList>
            <person name="Wang R."/>
            <person name="Zhang L."/>
            <person name="Tang P."/>
            <person name="Li S."/>
            <person name="Liang L."/>
        </authorList>
    </citation>
    <scope>NUCLEOTIDE SEQUENCE</scope>
    <source>
        <strain evidence="2">YMF1.00031</strain>
    </source>
</reference>
<proteinExistence type="predicted"/>
<keyword evidence="3" id="KW-1185">Reference proteome</keyword>
<feature type="region of interest" description="Disordered" evidence="1">
    <location>
        <begin position="149"/>
        <end position="189"/>
    </location>
</feature>
<dbReference type="Proteomes" id="UP001221413">
    <property type="component" value="Unassembled WGS sequence"/>
</dbReference>
<feature type="compositionally biased region" description="Basic and acidic residues" evidence="1">
    <location>
        <begin position="167"/>
        <end position="178"/>
    </location>
</feature>
<accession>A0AAD6J5D4</accession>
<dbReference type="EMBL" id="JAQGDS010000002">
    <property type="protein sequence ID" value="KAJ6263839.1"/>
    <property type="molecule type" value="Genomic_DNA"/>
</dbReference>
<organism evidence="2 3">
    <name type="scientific">Drechslerella dactyloides</name>
    <name type="common">Nematode-trapping fungus</name>
    <name type="synonym">Arthrobotrys dactyloides</name>
    <dbReference type="NCBI Taxonomy" id="74499"/>
    <lineage>
        <taxon>Eukaryota</taxon>
        <taxon>Fungi</taxon>
        <taxon>Dikarya</taxon>
        <taxon>Ascomycota</taxon>
        <taxon>Pezizomycotina</taxon>
        <taxon>Orbiliomycetes</taxon>
        <taxon>Orbiliales</taxon>
        <taxon>Orbiliaceae</taxon>
        <taxon>Drechslerella</taxon>
    </lineage>
</organism>
<comment type="caution">
    <text evidence="2">The sequence shown here is derived from an EMBL/GenBank/DDBJ whole genome shotgun (WGS) entry which is preliminary data.</text>
</comment>
<evidence type="ECO:0000313" key="3">
    <source>
        <dbReference type="Proteomes" id="UP001221413"/>
    </source>
</evidence>